<proteinExistence type="predicted"/>
<dbReference type="KEGG" id="qsa:O6P43_015304"/>
<keyword evidence="2" id="KW-1185">Reference proteome</keyword>
<dbReference type="EMBL" id="JARAOO010000006">
    <property type="protein sequence ID" value="KAJ7965710.1"/>
    <property type="molecule type" value="Genomic_DNA"/>
</dbReference>
<comment type="caution">
    <text evidence="1">The sequence shown here is derived from an EMBL/GenBank/DDBJ whole genome shotgun (WGS) entry which is preliminary data.</text>
</comment>
<accession>A0AAD7LZ28</accession>
<organism evidence="1 2">
    <name type="scientific">Quillaja saponaria</name>
    <name type="common">Soap bark tree</name>
    <dbReference type="NCBI Taxonomy" id="32244"/>
    <lineage>
        <taxon>Eukaryota</taxon>
        <taxon>Viridiplantae</taxon>
        <taxon>Streptophyta</taxon>
        <taxon>Embryophyta</taxon>
        <taxon>Tracheophyta</taxon>
        <taxon>Spermatophyta</taxon>
        <taxon>Magnoliopsida</taxon>
        <taxon>eudicotyledons</taxon>
        <taxon>Gunneridae</taxon>
        <taxon>Pentapetalae</taxon>
        <taxon>rosids</taxon>
        <taxon>fabids</taxon>
        <taxon>Fabales</taxon>
        <taxon>Quillajaceae</taxon>
        <taxon>Quillaja</taxon>
    </lineage>
</organism>
<reference evidence="1" key="1">
    <citation type="journal article" date="2023" name="Science">
        <title>Elucidation of the pathway for biosynthesis of saponin adjuvants from the soapbark tree.</title>
        <authorList>
            <person name="Reed J."/>
            <person name="Orme A."/>
            <person name="El-Demerdash A."/>
            <person name="Owen C."/>
            <person name="Martin L.B.B."/>
            <person name="Misra R.C."/>
            <person name="Kikuchi S."/>
            <person name="Rejzek M."/>
            <person name="Martin A.C."/>
            <person name="Harkess A."/>
            <person name="Leebens-Mack J."/>
            <person name="Louveau T."/>
            <person name="Stephenson M.J."/>
            <person name="Osbourn A."/>
        </authorList>
    </citation>
    <scope>NUCLEOTIDE SEQUENCE</scope>
    <source>
        <strain evidence="1">S10</strain>
    </source>
</reference>
<name>A0AAD7LZ28_QUISA</name>
<gene>
    <name evidence="1" type="ORF">O6P43_015304</name>
</gene>
<sequence>MACTSSNPYGVLLQELQSYFLILHFLLWDPSHREVLGIRSSMQNQVEVTASESKHTEAKKQYDVMVKNKQLELSMHLKEISQRKDQALFLAINDIRMKYEVEKLEIVNMEKEKILSEALSVATCLLVNLISDPFEPLV</sequence>
<protein>
    <submittedName>
        <fullName evidence="1">Synaptonemal complex protein 1</fullName>
    </submittedName>
</protein>
<evidence type="ECO:0000313" key="2">
    <source>
        <dbReference type="Proteomes" id="UP001163823"/>
    </source>
</evidence>
<evidence type="ECO:0000313" key="1">
    <source>
        <dbReference type="EMBL" id="KAJ7965710.1"/>
    </source>
</evidence>
<dbReference type="Proteomes" id="UP001163823">
    <property type="component" value="Chromosome 6"/>
</dbReference>
<dbReference type="AlphaFoldDB" id="A0AAD7LZ28"/>